<accession>W2V102</accession>
<evidence type="ECO:0000313" key="5">
    <source>
        <dbReference type="Proteomes" id="UP000018951"/>
    </source>
</evidence>
<dbReference type="GO" id="GO:0006396">
    <property type="term" value="P:RNA processing"/>
    <property type="evidence" value="ECO:0007669"/>
    <property type="project" value="InterPro"/>
</dbReference>
<evidence type="ECO:0000259" key="3">
    <source>
        <dbReference type="SMART" id="SM00967"/>
    </source>
</evidence>
<comment type="caution">
    <text evidence="4">The sequence shown here is derived from an EMBL/GenBank/DDBJ whole genome shotgun (WGS) entry which is preliminary data.</text>
</comment>
<feature type="domain" description="RNA 2-O ribose methyltransferase substrate binding" evidence="3">
    <location>
        <begin position="6"/>
        <end position="82"/>
    </location>
</feature>
<dbReference type="InterPro" id="IPR004441">
    <property type="entry name" value="rRNA_MeTrfase_TrmH"/>
</dbReference>
<dbReference type="Proteomes" id="UP000018951">
    <property type="component" value="Unassembled WGS sequence"/>
</dbReference>
<dbReference type="SUPFAM" id="SSF55315">
    <property type="entry name" value="L30e-like"/>
    <property type="match status" value="1"/>
</dbReference>
<name>W2V102_9RICK</name>
<dbReference type="PANTHER" id="PTHR46429">
    <property type="entry name" value="23S RRNA (GUANOSINE-2'-O-)-METHYLTRANSFERASE RLMB"/>
    <property type="match status" value="1"/>
</dbReference>
<keyword evidence="1 4" id="KW-0489">Methyltransferase</keyword>
<reference evidence="4 5" key="1">
    <citation type="journal article" date="2013" name="PLoS ONE">
        <title>Bacterial endosymbiosis in a chordate host: long-term co-evolution and conservation of secondary metabolism.</title>
        <authorList>
            <person name="Kwan J.C."/>
            <person name="Schmidt E.W."/>
        </authorList>
    </citation>
    <scope>NUCLEOTIDE SEQUENCE [LARGE SCALE GENOMIC DNA]</scope>
    <source>
        <strain evidence="5">L6</strain>
    </source>
</reference>
<evidence type="ECO:0000256" key="2">
    <source>
        <dbReference type="ARBA" id="ARBA00022679"/>
    </source>
</evidence>
<dbReference type="GO" id="GO:0032259">
    <property type="term" value="P:methylation"/>
    <property type="evidence" value="ECO:0007669"/>
    <property type="project" value="UniProtKB-KW"/>
</dbReference>
<evidence type="ECO:0000313" key="4">
    <source>
        <dbReference type="EMBL" id="ETO91327.1"/>
    </source>
</evidence>
<dbReference type="AlphaFoldDB" id="W2V102"/>
<keyword evidence="5" id="KW-1185">Reference proteome</keyword>
<dbReference type="InterPro" id="IPR029064">
    <property type="entry name" value="Ribosomal_eL30-like_sf"/>
</dbReference>
<dbReference type="SUPFAM" id="SSF75217">
    <property type="entry name" value="alpha/beta knot"/>
    <property type="match status" value="1"/>
</dbReference>
<dbReference type="InterPro" id="IPR029026">
    <property type="entry name" value="tRNA_m1G_MTases_N"/>
</dbReference>
<gene>
    <name evidence="4" type="ORF">P857_238</name>
</gene>
<dbReference type="PANTHER" id="PTHR46429:SF1">
    <property type="entry name" value="23S RRNA (GUANOSINE-2'-O-)-METHYLTRANSFERASE RLMB"/>
    <property type="match status" value="1"/>
</dbReference>
<dbReference type="GO" id="GO:0008173">
    <property type="term" value="F:RNA methyltransferase activity"/>
    <property type="evidence" value="ECO:0007669"/>
    <property type="project" value="InterPro"/>
</dbReference>
<dbReference type="SMART" id="SM00967">
    <property type="entry name" value="SpoU_sub_bind"/>
    <property type="match status" value="1"/>
</dbReference>
<dbReference type="Gene3D" id="3.40.1280.10">
    <property type="match status" value="1"/>
</dbReference>
<protein>
    <submittedName>
        <fullName evidence="4">RNA 2'-O ribose methyltransferase substrate binding family protein</fullName>
    </submittedName>
</protein>
<dbReference type="CDD" id="cd18103">
    <property type="entry name" value="SpoU-like_RlmB"/>
    <property type="match status" value="1"/>
</dbReference>
<dbReference type="STRING" id="1401685.P857_238"/>
<organism evidence="4 5">
    <name type="scientific">Candidatus Xenolissoclinum pacificiensis L6</name>
    <dbReference type="NCBI Taxonomy" id="1401685"/>
    <lineage>
        <taxon>Bacteria</taxon>
        <taxon>Pseudomonadati</taxon>
        <taxon>Pseudomonadota</taxon>
        <taxon>Alphaproteobacteria</taxon>
        <taxon>Rickettsiales</taxon>
        <taxon>Anaplasmataceae</taxon>
        <taxon>Candidatus Xenolissoclinum</taxon>
    </lineage>
</organism>
<dbReference type="InterPro" id="IPR001537">
    <property type="entry name" value="SpoU_MeTrfase"/>
</dbReference>
<dbReference type="GO" id="GO:0003723">
    <property type="term" value="F:RNA binding"/>
    <property type="evidence" value="ECO:0007669"/>
    <property type="project" value="InterPro"/>
</dbReference>
<dbReference type="InterPro" id="IPR029028">
    <property type="entry name" value="Alpha/beta_knot_MTases"/>
</dbReference>
<keyword evidence="2" id="KW-0808">Transferase</keyword>
<dbReference type="Pfam" id="PF08032">
    <property type="entry name" value="SpoU_sub_bind"/>
    <property type="match status" value="1"/>
</dbReference>
<dbReference type="Pfam" id="PF00588">
    <property type="entry name" value="SpoU_methylase"/>
    <property type="match status" value="1"/>
</dbReference>
<dbReference type="GO" id="GO:0005829">
    <property type="term" value="C:cytosol"/>
    <property type="evidence" value="ECO:0007669"/>
    <property type="project" value="TreeGrafter"/>
</dbReference>
<sequence>MQNHQIIYGKYSCINAIKAKKRKIYKIFITEKRLNNDFYQILDIHDPRLQITSDNQIRNFFKSKETINHQGVCMFVSSIEFLSLQQIKNLCNPILVLDHITDVNNIGAIIRTAYAFNAYVMVKKHASINLSSMGISKCSSGAIEYANIIQTPNLSRAVQELKNQQYWLYSLSATAKDSIHAYKFPRKSIFIFGSEEKGISRLLQNISDATVSIKINRNIDSLNVSNSCAITLYQYRTLFPD</sequence>
<evidence type="ECO:0000256" key="1">
    <source>
        <dbReference type="ARBA" id="ARBA00022603"/>
    </source>
</evidence>
<dbReference type="Gene3D" id="3.30.1330.30">
    <property type="match status" value="1"/>
</dbReference>
<dbReference type="EMBL" id="AXCJ01000005">
    <property type="protein sequence ID" value="ETO91327.1"/>
    <property type="molecule type" value="Genomic_DNA"/>
</dbReference>
<dbReference type="InterPro" id="IPR013123">
    <property type="entry name" value="SpoU_subst-bd"/>
</dbReference>
<proteinExistence type="predicted"/>